<evidence type="ECO:0000313" key="2">
    <source>
        <dbReference type="Proteomes" id="UP000050509"/>
    </source>
</evidence>
<dbReference type="PANTHER" id="PTHR39290:SF6">
    <property type="entry name" value="S-ADENOSYL-L-METHIONINE-DEPENDENT METHYLTRANSFERASES SUPERFAMILY PROTEIN"/>
    <property type="match status" value="1"/>
</dbReference>
<name>A0A0P9D7A5_9CHLR</name>
<dbReference type="PANTHER" id="PTHR39290">
    <property type="entry name" value="C3H1-TYPE DOMAIN-CONTAINING PROTEIN-RELATED"/>
    <property type="match status" value="1"/>
</dbReference>
<organism evidence="1 2">
    <name type="scientific">Kouleothrix aurantiaca</name>
    <dbReference type="NCBI Taxonomy" id="186479"/>
    <lineage>
        <taxon>Bacteria</taxon>
        <taxon>Bacillati</taxon>
        <taxon>Chloroflexota</taxon>
        <taxon>Chloroflexia</taxon>
        <taxon>Chloroflexales</taxon>
        <taxon>Roseiflexineae</taxon>
        <taxon>Roseiflexaceae</taxon>
        <taxon>Kouleothrix</taxon>
    </lineage>
</organism>
<gene>
    <name evidence="1" type="ORF">SE17_01045</name>
</gene>
<comment type="caution">
    <text evidence="1">The sequence shown here is derived from an EMBL/GenBank/DDBJ whole genome shotgun (WGS) entry which is preliminary data.</text>
</comment>
<dbReference type="EMBL" id="LJCR01000009">
    <property type="protein sequence ID" value="KPV54886.1"/>
    <property type="molecule type" value="Genomic_DNA"/>
</dbReference>
<reference evidence="1 2" key="1">
    <citation type="submission" date="2015-09" db="EMBL/GenBank/DDBJ databases">
        <title>Draft genome sequence of Kouleothrix aurantiaca JCM 19913.</title>
        <authorList>
            <person name="Hemp J."/>
        </authorList>
    </citation>
    <scope>NUCLEOTIDE SEQUENCE [LARGE SCALE GENOMIC DNA]</scope>
    <source>
        <strain evidence="1 2">COM-B</strain>
    </source>
</reference>
<protein>
    <recommendedName>
        <fullName evidence="3">Methyltransferase type 11 domain-containing protein</fullName>
    </recommendedName>
</protein>
<proteinExistence type="predicted"/>
<evidence type="ECO:0008006" key="3">
    <source>
        <dbReference type="Google" id="ProtNLM"/>
    </source>
</evidence>
<sequence>MIVPACLATSSSYSARDTLAVRYAHAIPNKDALDALVELAPLVELGAGTGYWAWLLRRRGVDILAFDTCPPIDAGHDNLYHRNADAVGTCWTTVQPGGPEQAVAFPDRTLFLCWPPQTNMAEQALQQYLGQCLALVGTRQSSITTATPPFYAALREQFALQAIVPIPQWHGIDDRLTVWVRR</sequence>
<dbReference type="Proteomes" id="UP000050509">
    <property type="component" value="Unassembled WGS sequence"/>
</dbReference>
<dbReference type="SUPFAM" id="SSF53335">
    <property type="entry name" value="S-adenosyl-L-methionine-dependent methyltransferases"/>
    <property type="match status" value="1"/>
</dbReference>
<dbReference type="InterPro" id="IPR029063">
    <property type="entry name" value="SAM-dependent_MTases_sf"/>
</dbReference>
<dbReference type="AlphaFoldDB" id="A0A0P9D7A5"/>
<evidence type="ECO:0000313" key="1">
    <source>
        <dbReference type="EMBL" id="KPV54886.1"/>
    </source>
</evidence>
<keyword evidence="2" id="KW-1185">Reference proteome</keyword>
<accession>A0A0P9D7A5</accession>